<name>A0ABV5BRH5_9LEPT</name>
<evidence type="ECO:0000313" key="2">
    <source>
        <dbReference type="EMBL" id="MFB5737913.1"/>
    </source>
</evidence>
<accession>A0ABV5BRH5</accession>
<protein>
    <submittedName>
        <fullName evidence="2">Panacea domain-containing protein</fullName>
    </submittedName>
</protein>
<dbReference type="RefSeq" id="WP_375517482.1">
    <property type="nucleotide sequence ID" value="NZ_JBHILI010000010.1"/>
</dbReference>
<organism evidence="2 3">
    <name type="scientific">Leptospira wolffii</name>
    <dbReference type="NCBI Taxonomy" id="409998"/>
    <lineage>
        <taxon>Bacteria</taxon>
        <taxon>Pseudomonadati</taxon>
        <taxon>Spirochaetota</taxon>
        <taxon>Spirochaetia</taxon>
        <taxon>Leptospirales</taxon>
        <taxon>Leptospiraceae</taxon>
        <taxon>Leptospira</taxon>
    </lineage>
</organism>
<feature type="domain" description="Antitoxin SocA-like Panacea" evidence="1">
    <location>
        <begin position="24"/>
        <end position="141"/>
    </location>
</feature>
<dbReference type="Pfam" id="PF13274">
    <property type="entry name" value="SocA_Panacea"/>
    <property type="match status" value="1"/>
</dbReference>
<evidence type="ECO:0000259" key="1">
    <source>
        <dbReference type="Pfam" id="PF13274"/>
    </source>
</evidence>
<reference evidence="2 3" key="1">
    <citation type="submission" date="2024-09" db="EMBL/GenBank/DDBJ databases">
        <title>Taxonomic and Genotyping Characterization of Leptospira Strains isolated from Multiple Sources in Colombia highlights the importance of intermediate species.</title>
        <authorList>
            <person name="Torres Higuera L."/>
            <person name="Rojas Tapias D."/>
            <person name="Jimenez Velasquez S."/>
            <person name="Renjifo Ibanez C."/>
        </authorList>
    </citation>
    <scope>NUCLEOTIDE SEQUENCE [LARGE SCALE GENOMIC DNA]</scope>
    <source>
        <strain evidence="2 3">Lep080</strain>
    </source>
</reference>
<proteinExistence type="predicted"/>
<gene>
    <name evidence="2" type="ORF">ACE5IX_15420</name>
</gene>
<evidence type="ECO:0000313" key="3">
    <source>
        <dbReference type="Proteomes" id="UP001580391"/>
    </source>
</evidence>
<dbReference type="EMBL" id="JBHILJ010000009">
    <property type="protein sequence ID" value="MFB5737913.1"/>
    <property type="molecule type" value="Genomic_DNA"/>
</dbReference>
<sequence>MKTIESLSFLFSQEVKELSKTKWNKLMFFMDGAFASLEESNEGITGLDYVKLPYGPVLDGYKVLLQEIVRDGILRIDQFPSVSDSSVFLHSGTNPKVKQEAEDWLNEQNQEVQTIYKKIVSYFGPHNAVQLSNFSHKLDAWRKPDLYARIRLDSLMNDSFLKDNVGNANFGQWLLTV</sequence>
<keyword evidence="3" id="KW-1185">Reference proteome</keyword>
<dbReference type="InterPro" id="IPR025272">
    <property type="entry name" value="SocA_Panacea"/>
</dbReference>
<dbReference type="Proteomes" id="UP001580391">
    <property type="component" value="Unassembled WGS sequence"/>
</dbReference>
<comment type="caution">
    <text evidence="2">The sequence shown here is derived from an EMBL/GenBank/DDBJ whole genome shotgun (WGS) entry which is preliminary data.</text>
</comment>